<dbReference type="AlphaFoldDB" id="A0A0F8ZFH7"/>
<accession>A0A0F8ZFH7</accession>
<proteinExistence type="predicted"/>
<organism evidence="2">
    <name type="scientific">marine sediment metagenome</name>
    <dbReference type="NCBI Taxonomy" id="412755"/>
    <lineage>
        <taxon>unclassified sequences</taxon>
        <taxon>metagenomes</taxon>
        <taxon>ecological metagenomes</taxon>
    </lineage>
</organism>
<sequence length="341" mass="38810">SGERNRVIITEEELESNLHPDQVFVIVREDLRRIFIWKGPKSPVRKRFISSRVASDLQEELRKIAAFHRCKIVSVDAGDEPIEFLNAFRLESMVITERMEDLRYVRNIEKEGLAQLGSVVQEPKSAPKPQVEEEYFSPALQETGTKVLASSFKPTPSSPRAKTSYKQPQATRRSPSISKDQQDKIKEKILSTEVPKNHKRLNLILGYTLYAPISKTTKVFGKDVEETDWEPIKKVPVDMIELNNHILRVYFDEKKGIVEAIEVLEREEGSEQKSTTKSEGKKTAPEKKPEVRKKVPKKKPAAGKKTAPKKKSPMTPMPDKPASMNKTSGRRKLPKIPSTED</sequence>
<feature type="non-terminal residue" evidence="2">
    <location>
        <position position="1"/>
    </location>
</feature>
<dbReference type="EMBL" id="LAZR01048159">
    <property type="protein sequence ID" value="KKK92562.1"/>
    <property type="molecule type" value="Genomic_DNA"/>
</dbReference>
<name>A0A0F8ZFH7_9ZZZZ</name>
<feature type="compositionally biased region" description="Basic residues" evidence="1">
    <location>
        <begin position="294"/>
        <end position="312"/>
    </location>
</feature>
<feature type="compositionally biased region" description="Polar residues" evidence="1">
    <location>
        <begin position="152"/>
        <end position="179"/>
    </location>
</feature>
<evidence type="ECO:0000313" key="2">
    <source>
        <dbReference type="EMBL" id="KKK92562.1"/>
    </source>
</evidence>
<feature type="compositionally biased region" description="Basic and acidic residues" evidence="1">
    <location>
        <begin position="266"/>
        <end position="293"/>
    </location>
</feature>
<dbReference type="InterPro" id="IPR029006">
    <property type="entry name" value="ADF-H/Gelsolin-like_dom_sf"/>
</dbReference>
<evidence type="ECO:0000256" key="1">
    <source>
        <dbReference type="SAM" id="MobiDB-lite"/>
    </source>
</evidence>
<dbReference type="SUPFAM" id="SSF55753">
    <property type="entry name" value="Actin depolymerizing proteins"/>
    <property type="match status" value="1"/>
</dbReference>
<dbReference type="Gene3D" id="3.40.20.10">
    <property type="entry name" value="Severin"/>
    <property type="match status" value="1"/>
</dbReference>
<feature type="region of interest" description="Disordered" evidence="1">
    <location>
        <begin position="149"/>
        <end position="183"/>
    </location>
</feature>
<gene>
    <name evidence="2" type="ORF">LCGC14_2701680</name>
</gene>
<reference evidence="2" key="1">
    <citation type="journal article" date="2015" name="Nature">
        <title>Complex archaea that bridge the gap between prokaryotes and eukaryotes.</title>
        <authorList>
            <person name="Spang A."/>
            <person name="Saw J.H."/>
            <person name="Jorgensen S.L."/>
            <person name="Zaremba-Niedzwiedzka K."/>
            <person name="Martijn J."/>
            <person name="Lind A.E."/>
            <person name="van Eijk R."/>
            <person name="Schleper C."/>
            <person name="Guy L."/>
            <person name="Ettema T.J."/>
        </authorList>
    </citation>
    <scope>NUCLEOTIDE SEQUENCE</scope>
</reference>
<comment type="caution">
    <text evidence="2">The sequence shown here is derived from an EMBL/GenBank/DDBJ whole genome shotgun (WGS) entry which is preliminary data.</text>
</comment>
<evidence type="ECO:0008006" key="3">
    <source>
        <dbReference type="Google" id="ProtNLM"/>
    </source>
</evidence>
<protein>
    <recommendedName>
        <fullName evidence="3">Gelsolin-like domain-containing protein</fullName>
    </recommendedName>
</protein>
<feature type="region of interest" description="Disordered" evidence="1">
    <location>
        <begin position="266"/>
        <end position="341"/>
    </location>
</feature>